<protein>
    <submittedName>
        <fullName evidence="1">Uncharacterized protein</fullName>
    </submittedName>
</protein>
<organism evidence="1 2">
    <name type="scientific">Xenorhabdus santafensis</name>
    <dbReference type="NCBI Taxonomy" id="2582833"/>
    <lineage>
        <taxon>Bacteria</taxon>
        <taxon>Pseudomonadati</taxon>
        <taxon>Pseudomonadota</taxon>
        <taxon>Gammaproteobacteria</taxon>
        <taxon>Enterobacterales</taxon>
        <taxon>Morganellaceae</taxon>
        <taxon>Xenorhabdus</taxon>
    </lineage>
</organism>
<reference evidence="2" key="1">
    <citation type="journal article" date="2024" name="Toxins">
        <title>Genome Sequence Analysis of Native Xenorhabdus Strains Isolated from Entomopathogenic Nematodes in Argentina.</title>
        <authorList>
            <person name="Palma L."/>
            <person name="Frizzo L."/>
            <person name="Kaiser S."/>
            <person name="Berry C."/>
            <person name="Caballero P."/>
            <person name="Bode H.B."/>
            <person name="Del Valle E.E."/>
        </authorList>
    </citation>
    <scope>NUCLEOTIDE SEQUENCE [LARGE SCALE GENOMIC DNA]</scope>
    <source>
        <strain evidence="2">12</strain>
    </source>
</reference>
<gene>
    <name evidence="1" type="ORF">FE392_04620</name>
</gene>
<name>A0ABU4S5Y8_9GAMM</name>
<evidence type="ECO:0000313" key="1">
    <source>
        <dbReference type="EMBL" id="MDX7986620.1"/>
    </source>
</evidence>
<comment type="caution">
    <text evidence="1">The sequence shown here is derived from an EMBL/GenBank/DDBJ whole genome shotgun (WGS) entry which is preliminary data.</text>
</comment>
<dbReference type="Proteomes" id="UP001271890">
    <property type="component" value="Unassembled WGS sequence"/>
</dbReference>
<dbReference type="EMBL" id="VCDN01000014">
    <property type="protein sequence ID" value="MDX7986620.1"/>
    <property type="molecule type" value="Genomic_DNA"/>
</dbReference>
<dbReference type="RefSeq" id="WP_319929058.1">
    <property type="nucleotide sequence ID" value="NZ_VCDN01000014.1"/>
</dbReference>
<proteinExistence type="predicted"/>
<keyword evidence="2" id="KW-1185">Reference proteome</keyword>
<sequence length="218" mass="24657">MACKYAKINYNSEINATVFIEYPSDHNPKGNVGMYIGRIMNENGRFEETLPNRELRIVDYQLPEIPAGYGGKVDTSAAKLLYIYKNYGRGTQNNRYDNSVMNLFGEDLNRMWNNSHVVYEITNLDEEEMMLSFKYIRQNSLTVNKSQATVILNLLAVGGVMELLSSFDKMFVKAKPTAKGVASLCDALCGNKYARKFQTSQGTRNRGNILSMLSKLVN</sequence>
<evidence type="ECO:0000313" key="2">
    <source>
        <dbReference type="Proteomes" id="UP001271890"/>
    </source>
</evidence>
<accession>A0ABU4S5Y8</accession>